<dbReference type="InterPro" id="IPR026891">
    <property type="entry name" value="Fn3-like"/>
</dbReference>
<dbReference type="InterPro" id="IPR037524">
    <property type="entry name" value="PA14/GLEYA"/>
</dbReference>
<dbReference type="RefSeq" id="WP_183622843.1">
    <property type="nucleotide sequence ID" value="NZ_JACIDX010000002.1"/>
</dbReference>
<feature type="domain" description="PA14" evidence="3">
    <location>
        <begin position="462"/>
        <end position="600"/>
    </location>
</feature>
<dbReference type="SUPFAM" id="SSF56988">
    <property type="entry name" value="Anthrax protective antigen"/>
    <property type="match status" value="1"/>
</dbReference>
<dbReference type="Pfam" id="PF14310">
    <property type="entry name" value="Fn3-like"/>
    <property type="match status" value="1"/>
</dbReference>
<dbReference type="Gene3D" id="2.60.120.380">
    <property type="match status" value="1"/>
</dbReference>
<proteinExistence type="inferred from homology"/>
<keyword evidence="4" id="KW-0326">Glycosidase</keyword>
<dbReference type="SMART" id="SM01217">
    <property type="entry name" value="Fn3_like"/>
    <property type="match status" value="1"/>
</dbReference>
<dbReference type="PANTHER" id="PTHR42715:SF10">
    <property type="entry name" value="BETA-GLUCOSIDASE"/>
    <property type="match status" value="1"/>
</dbReference>
<accession>A0A7W6G6D9</accession>
<comment type="similarity">
    <text evidence="1">Belongs to the glycosyl hydrolase 3 family.</text>
</comment>
<dbReference type="Gene3D" id="3.20.20.300">
    <property type="entry name" value="Glycoside hydrolase, family 3, N-terminal domain"/>
    <property type="match status" value="1"/>
</dbReference>
<dbReference type="Pfam" id="PF07691">
    <property type="entry name" value="PA14"/>
    <property type="match status" value="1"/>
</dbReference>
<dbReference type="Proteomes" id="UP000548867">
    <property type="component" value="Unassembled WGS sequence"/>
</dbReference>
<dbReference type="InterPro" id="IPR050288">
    <property type="entry name" value="Cellulose_deg_GH3"/>
</dbReference>
<dbReference type="PROSITE" id="PS51820">
    <property type="entry name" value="PA14"/>
    <property type="match status" value="1"/>
</dbReference>
<evidence type="ECO:0000259" key="3">
    <source>
        <dbReference type="PROSITE" id="PS51820"/>
    </source>
</evidence>
<dbReference type="InterPro" id="IPR036881">
    <property type="entry name" value="Glyco_hydro_3_C_sf"/>
</dbReference>
<gene>
    <name evidence="4" type="ORF">GGR38_000789</name>
</gene>
<dbReference type="InterPro" id="IPR036962">
    <property type="entry name" value="Glyco_hydro_3_N_sf"/>
</dbReference>
<dbReference type="SMART" id="SM00758">
    <property type="entry name" value="PA14"/>
    <property type="match status" value="1"/>
</dbReference>
<dbReference type="Pfam" id="PF00933">
    <property type="entry name" value="Glyco_hydro_3"/>
    <property type="match status" value="1"/>
</dbReference>
<evidence type="ECO:0000256" key="1">
    <source>
        <dbReference type="ARBA" id="ARBA00005336"/>
    </source>
</evidence>
<reference evidence="4 5" key="1">
    <citation type="submission" date="2020-08" db="EMBL/GenBank/DDBJ databases">
        <title>Genomic Encyclopedia of Type Strains, Phase IV (KMG-IV): sequencing the most valuable type-strain genomes for metagenomic binning, comparative biology and taxonomic classification.</title>
        <authorList>
            <person name="Goeker M."/>
        </authorList>
    </citation>
    <scope>NUCLEOTIDE SEQUENCE [LARGE SCALE GENOMIC DNA]</scope>
    <source>
        <strain evidence="4 5">DSM 27057</strain>
    </source>
</reference>
<dbReference type="InterPro" id="IPR002772">
    <property type="entry name" value="Glyco_hydro_3_C"/>
</dbReference>
<organism evidence="4 5">
    <name type="scientific">Novosphingobium sediminicola</name>
    <dbReference type="NCBI Taxonomy" id="563162"/>
    <lineage>
        <taxon>Bacteria</taxon>
        <taxon>Pseudomonadati</taxon>
        <taxon>Pseudomonadota</taxon>
        <taxon>Alphaproteobacteria</taxon>
        <taxon>Sphingomonadales</taxon>
        <taxon>Sphingomonadaceae</taxon>
        <taxon>Novosphingobium</taxon>
    </lineage>
</organism>
<keyword evidence="5" id="KW-1185">Reference proteome</keyword>
<protein>
    <submittedName>
        <fullName evidence="4">Beta-glucosidase</fullName>
        <ecNumber evidence="4">3.2.1.21</ecNumber>
    </submittedName>
</protein>
<dbReference type="GO" id="GO:0005975">
    <property type="term" value="P:carbohydrate metabolic process"/>
    <property type="evidence" value="ECO:0007669"/>
    <property type="project" value="InterPro"/>
</dbReference>
<dbReference type="Gene3D" id="2.60.40.10">
    <property type="entry name" value="Immunoglobulins"/>
    <property type="match status" value="1"/>
</dbReference>
<dbReference type="PRINTS" id="PR00133">
    <property type="entry name" value="GLHYDRLASE3"/>
</dbReference>
<dbReference type="InterPro" id="IPR001764">
    <property type="entry name" value="Glyco_hydro_3_N"/>
</dbReference>
<comment type="caution">
    <text evidence="4">The sequence shown here is derived from an EMBL/GenBank/DDBJ whole genome shotgun (WGS) entry which is preliminary data.</text>
</comment>
<dbReference type="InterPro" id="IPR013783">
    <property type="entry name" value="Ig-like_fold"/>
</dbReference>
<evidence type="ECO:0000313" key="5">
    <source>
        <dbReference type="Proteomes" id="UP000548867"/>
    </source>
</evidence>
<dbReference type="SUPFAM" id="SSF51445">
    <property type="entry name" value="(Trans)glycosidases"/>
    <property type="match status" value="1"/>
</dbReference>
<sequence length="860" mass="91146">MFPRSAVSSFRLALFAGAALCGTAGWGGVSAQTPHKARPWMEASRTPAQRAELLISAMTLDEKLGLLQGDTVLDGNGTGVNPCVGHISGLPRLGLPALCMGDGPAGVGNGMVGVTQFPAPLMTASTWDAGLMREFGAALGREHAAKGRNVVLAPTINIIRTPKWGRIAETLSEDPYLTAIGGTAITAGIQAQGVLATPKHFAANNQEWLRLGDAPAYEAIDARVSERALNEIYFPAFEAVVRRAGAGSVMCAYNRFNGTYACENKAALDRLRGWGFDGFVVSDWYFAHRSTVASVKAGMDISMPGGPSPFGFAEFYGPPLRKALAKGEVTGGDIDTLLRHILTPMFRLGVIDRPVKGDANAQARSPAHLALSQRIAEEGSVLLRNQGGVLPLGPGLARVAIIGDDAGEHVQTTERYGGFVKNDEIKPMAPLAAIRAALPENVQVDYAPGTLGIAPLPAIPASALRDLTANYYASPDFSGKPALTRAEATIDYEQAGTKELGSIFSARWRGTLVPPVSGTYRFSLNGGGEIRLRIDGREVAYTPKQNFRLTTHGTIALEAGKPVSFELDYSTAPTLSPPELRVGWQAPDARLIADAVAAAAKADVAVVFVADHVSEGADRTDLRLPGDQDALIEAVAKANPRTVVVMHTAGPVLMPWRDKVAGIIAGWYPGEVAAPAIARLLTGAANPSGKLTVTFPADEVHGPADGSARYPGKGTRADYSEGLLVGYRWYDAKGLTPLYPFGFGLSYTNFGFSGIKTTRRGDGWQVRAQVRNLGARAGAEVAQLYLAMPAAAGEPPRQLKGFARVDLAPGEAREVSFALNRRDLSVWDDKAHTWKVPAGTMRVFVGNSSRDLPLSANLSR</sequence>
<keyword evidence="2 4" id="KW-0378">Hydrolase</keyword>
<dbReference type="AlphaFoldDB" id="A0A7W6G6D9"/>
<evidence type="ECO:0000256" key="2">
    <source>
        <dbReference type="ARBA" id="ARBA00022801"/>
    </source>
</evidence>
<evidence type="ECO:0000313" key="4">
    <source>
        <dbReference type="EMBL" id="MBB3953862.1"/>
    </source>
</evidence>
<dbReference type="Gene3D" id="3.40.50.1700">
    <property type="entry name" value="Glycoside hydrolase family 3 C-terminal domain"/>
    <property type="match status" value="1"/>
</dbReference>
<dbReference type="PANTHER" id="PTHR42715">
    <property type="entry name" value="BETA-GLUCOSIDASE"/>
    <property type="match status" value="1"/>
</dbReference>
<dbReference type="EMBL" id="JACIDX010000002">
    <property type="protein sequence ID" value="MBB3953862.1"/>
    <property type="molecule type" value="Genomic_DNA"/>
</dbReference>
<dbReference type="EC" id="3.2.1.21" evidence="4"/>
<dbReference type="Pfam" id="PF01915">
    <property type="entry name" value="Glyco_hydro_3_C"/>
    <property type="match status" value="1"/>
</dbReference>
<dbReference type="InterPro" id="IPR017853">
    <property type="entry name" value="GH"/>
</dbReference>
<name>A0A7W6G6D9_9SPHN</name>
<dbReference type="GO" id="GO:0008422">
    <property type="term" value="F:beta-glucosidase activity"/>
    <property type="evidence" value="ECO:0007669"/>
    <property type="project" value="UniProtKB-EC"/>
</dbReference>
<dbReference type="SUPFAM" id="SSF52279">
    <property type="entry name" value="Beta-D-glucan exohydrolase, C-terminal domain"/>
    <property type="match status" value="1"/>
</dbReference>
<dbReference type="InterPro" id="IPR011658">
    <property type="entry name" value="PA14_dom"/>
</dbReference>